<keyword evidence="3" id="KW-1185">Reference proteome</keyword>
<gene>
    <name evidence="2" type="ORF">RB614_30405</name>
</gene>
<name>A0ABU0ZP90_9ACTN</name>
<organism evidence="2 3">
    <name type="scientific">Phytohabitans maris</name>
    <dbReference type="NCBI Taxonomy" id="3071409"/>
    <lineage>
        <taxon>Bacteria</taxon>
        <taxon>Bacillati</taxon>
        <taxon>Actinomycetota</taxon>
        <taxon>Actinomycetes</taxon>
        <taxon>Micromonosporales</taxon>
        <taxon>Micromonosporaceae</taxon>
    </lineage>
</organism>
<dbReference type="SUPFAM" id="SSF53335">
    <property type="entry name" value="S-adenosyl-L-methionine-dependent methyltransferases"/>
    <property type="match status" value="1"/>
</dbReference>
<reference evidence="2 3" key="1">
    <citation type="submission" date="2023-08" db="EMBL/GenBank/DDBJ databases">
        <title>Phytohabitans sansha sp. nov., isolated from marine sediment.</title>
        <authorList>
            <person name="Zhao Y."/>
            <person name="Yi K."/>
        </authorList>
    </citation>
    <scope>NUCLEOTIDE SEQUENCE [LARGE SCALE GENOMIC DNA]</scope>
    <source>
        <strain evidence="2 3">ZYX-F-186</strain>
    </source>
</reference>
<accession>A0ABU0ZP90</accession>
<dbReference type="PANTHER" id="PTHR43861:SF3">
    <property type="entry name" value="PUTATIVE (AFU_ORTHOLOGUE AFUA_2G14390)-RELATED"/>
    <property type="match status" value="1"/>
</dbReference>
<evidence type="ECO:0000313" key="3">
    <source>
        <dbReference type="Proteomes" id="UP001230908"/>
    </source>
</evidence>
<dbReference type="InterPro" id="IPR029063">
    <property type="entry name" value="SAM-dependent_MTases_sf"/>
</dbReference>
<comment type="caution">
    <text evidence="2">The sequence shown here is derived from an EMBL/GenBank/DDBJ whole genome shotgun (WGS) entry which is preliminary data.</text>
</comment>
<dbReference type="PANTHER" id="PTHR43861">
    <property type="entry name" value="TRANS-ACONITATE 2-METHYLTRANSFERASE-RELATED"/>
    <property type="match status" value="1"/>
</dbReference>
<dbReference type="GO" id="GO:0008168">
    <property type="term" value="F:methyltransferase activity"/>
    <property type="evidence" value="ECO:0007669"/>
    <property type="project" value="UniProtKB-KW"/>
</dbReference>
<sequence>MSQTATPPLAPRAALRWAVVRNVVRRVAPSTILELGCGRGGFGARLARMASYTAVEPDETSWQAAHDWISPVGGTVVHGDHLKAPDPGTYDLVCAFEVLEHLADDAAALEEWLPLVRPGGHLLLSVPADPERFGPWDEHVGHYRRYSSPQLGERLAAAGAVDIALRHYAWPLGYALDSVRDRLAVRRSGEVAESTAEERTAGSGRVLQPGARLTGLAVRVGITPFTALQSFAPRKGPGLVALARRPV</sequence>
<dbReference type="GO" id="GO:0032259">
    <property type="term" value="P:methylation"/>
    <property type="evidence" value="ECO:0007669"/>
    <property type="project" value="UniProtKB-KW"/>
</dbReference>
<dbReference type="Pfam" id="PF13489">
    <property type="entry name" value="Methyltransf_23"/>
    <property type="match status" value="1"/>
</dbReference>
<dbReference type="CDD" id="cd02440">
    <property type="entry name" value="AdoMet_MTases"/>
    <property type="match status" value="1"/>
</dbReference>
<dbReference type="EC" id="2.1.1.-" evidence="2"/>
<dbReference type="EMBL" id="JAVHUY010000034">
    <property type="protein sequence ID" value="MDQ7908853.1"/>
    <property type="molecule type" value="Genomic_DNA"/>
</dbReference>
<protein>
    <submittedName>
        <fullName evidence="2">Class I SAM-dependent methyltransferase</fullName>
        <ecNumber evidence="2">2.1.1.-</ecNumber>
    </submittedName>
</protein>
<keyword evidence="1 2" id="KW-0808">Transferase</keyword>
<evidence type="ECO:0000256" key="1">
    <source>
        <dbReference type="ARBA" id="ARBA00022679"/>
    </source>
</evidence>
<keyword evidence="2" id="KW-0489">Methyltransferase</keyword>
<dbReference type="Gene3D" id="3.40.50.150">
    <property type="entry name" value="Vaccinia Virus protein VP39"/>
    <property type="match status" value="1"/>
</dbReference>
<dbReference type="RefSeq" id="WP_308716121.1">
    <property type="nucleotide sequence ID" value="NZ_JAVHUY010000034.1"/>
</dbReference>
<proteinExistence type="predicted"/>
<dbReference type="Proteomes" id="UP001230908">
    <property type="component" value="Unassembled WGS sequence"/>
</dbReference>
<evidence type="ECO:0000313" key="2">
    <source>
        <dbReference type="EMBL" id="MDQ7908853.1"/>
    </source>
</evidence>